<dbReference type="Proteomes" id="UP000317484">
    <property type="component" value="Unassembled WGS sequence"/>
</dbReference>
<keyword evidence="2" id="KW-1185">Reference proteome</keyword>
<evidence type="ECO:0000313" key="2">
    <source>
        <dbReference type="Proteomes" id="UP000317484"/>
    </source>
</evidence>
<proteinExistence type="predicted"/>
<reference evidence="1 2" key="1">
    <citation type="submission" date="2017-05" db="EMBL/GenBank/DDBJ databases">
        <authorList>
            <person name="Varghese N."/>
            <person name="Submissions S."/>
        </authorList>
    </citation>
    <scope>NUCLEOTIDE SEQUENCE [LARGE SCALE GENOMIC DNA]</scope>
    <source>
        <strain evidence="1 2">DSM 46834</strain>
    </source>
</reference>
<name>A0A521FS31_9ACTN</name>
<dbReference type="AlphaFoldDB" id="A0A521FS31"/>
<dbReference type="EMBL" id="FXTJ01000015">
    <property type="protein sequence ID" value="SMO98962.1"/>
    <property type="molecule type" value="Genomic_DNA"/>
</dbReference>
<protein>
    <submittedName>
        <fullName evidence="1">Uncharacterized protein</fullName>
    </submittedName>
</protein>
<organism evidence="1 2">
    <name type="scientific">Geodermatophilus aquaeductus</name>
    <dbReference type="NCBI Taxonomy" id="1564161"/>
    <lineage>
        <taxon>Bacteria</taxon>
        <taxon>Bacillati</taxon>
        <taxon>Actinomycetota</taxon>
        <taxon>Actinomycetes</taxon>
        <taxon>Geodermatophilales</taxon>
        <taxon>Geodermatophilaceae</taxon>
        <taxon>Geodermatophilus</taxon>
    </lineage>
</organism>
<accession>A0A521FS31</accession>
<sequence>MRVIDPAQAYLDEHRLDGGPGHQPVHRGAVVFGPGVPGGSRPATDAERAALAEEAARSRTDREADLADVEQRWGPELHRAADELLATGAAELVLGDRTVHARLVRFWRGDDVLETTTQAPRSDGRSLTRISRDPRRGGRAVLAAHLADAAV</sequence>
<evidence type="ECO:0000313" key="1">
    <source>
        <dbReference type="EMBL" id="SMO98962.1"/>
    </source>
</evidence>
<gene>
    <name evidence="1" type="ORF">SAMN06273567_1152</name>
</gene>